<dbReference type="Pfam" id="PF01648">
    <property type="entry name" value="ACPS"/>
    <property type="match status" value="1"/>
</dbReference>
<dbReference type="GO" id="GO:0019878">
    <property type="term" value="P:lysine biosynthetic process via aminoadipic acid"/>
    <property type="evidence" value="ECO:0007669"/>
    <property type="project" value="TreeGrafter"/>
</dbReference>
<dbReference type="Gene3D" id="3.90.470.20">
    <property type="entry name" value="4'-phosphopantetheinyl transferase domain"/>
    <property type="match status" value="1"/>
</dbReference>
<evidence type="ECO:0000313" key="5">
    <source>
        <dbReference type="Proteomes" id="UP000268684"/>
    </source>
</evidence>
<feature type="domain" description="4'-phosphopantetheinyl transferase" evidence="3">
    <location>
        <begin position="144"/>
        <end position="218"/>
    </location>
</feature>
<protein>
    <submittedName>
        <fullName evidence="4">Holo-(Acyl carrier protein) synthase 2,4'-phosphopantetheinyl transferase superfamily</fullName>
    </submittedName>
</protein>
<organism evidence="4 5">
    <name type="scientific">Burkholderia stabilis</name>
    <dbReference type="NCBI Taxonomy" id="95485"/>
    <lineage>
        <taxon>Bacteria</taxon>
        <taxon>Pseudomonadati</taxon>
        <taxon>Pseudomonadota</taxon>
        <taxon>Betaproteobacteria</taxon>
        <taxon>Burkholderiales</taxon>
        <taxon>Burkholderiaceae</taxon>
        <taxon>Burkholderia</taxon>
        <taxon>Burkholderia cepacia complex</taxon>
    </lineage>
</organism>
<reference evidence="4 5" key="1">
    <citation type="submission" date="2017-11" db="EMBL/GenBank/DDBJ databases">
        <authorList>
            <person name="Seth-Smith MB H."/>
        </authorList>
    </citation>
    <scope>NUCLEOTIDE SEQUENCE [LARGE SCALE GENOMIC DNA]</scope>
    <source>
        <strain evidence="4">E</strain>
    </source>
</reference>
<dbReference type="RefSeq" id="WP_163013077.1">
    <property type="nucleotide sequence ID" value="NZ_LR025744.1"/>
</dbReference>
<dbReference type="PANTHER" id="PTHR12215">
    <property type="entry name" value="PHOSPHOPANTETHEINE TRANSFERASE"/>
    <property type="match status" value="1"/>
</dbReference>
<dbReference type="SUPFAM" id="SSF56214">
    <property type="entry name" value="4'-phosphopantetheinyl transferase"/>
    <property type="match status" value="2"/>
</dbReference>
<evidence type="ECO:0000259" key="3">
    <source>
        <dbReference type="Pfam" id="PF01648"/>
    </source>
</evidence>
<proteinExistence type="inferred from homology"/>
<evidence type="ECO:0000256" key="1">
    <source>
        <dbReference type="ARBA" id="ARBA00010990"/>
    </source>
</evidence>
<accession>A0AAJ5NFG4</accession>
<keyword evidence="5" id="KW-1185">Reference proteome</keyword>
<dbReference type="GeneID" id="71059620"/>
<dbReference type="GO" id="GO:0005829">
    <property type="term" value="C:cytosol"/>
    <property type="evidence" value="ECO:0007669"/>
    <property type="project" value="TreeGrafter"/>
</dbReference>
<comment type="similarity">
    <text evidence="1">Belongs to the P-Pant transferase superfamily. Gsp/Sfp/HetI/AcpT family.</text>
</comment>
<dbReference type="EMBL" id="LR025744">
    <property type="protein sequence ID" value="VBB17009.1"/>
    <property type="molecule type" value="Genomic_DNA"/>
</dbReference>
<keyword evidence="2 4" id="KW-0808">Transferase</keyword>
<dbReference type="PANTHER" id="PTHR12215:SF10">
    <property type="entry name" value="L-AMINOADIPATE-SEMIALDEHYDE DEHYDROGENASE-PHOSPHOPANTETHEINYL TRANSFERASE"/>
    <property type="match status" value="1"/>
</dbReference>
<gene>
    <name evidence="4" type="ORF">BSTAB16_7224</name>
</gene>
<evidence type="ECO:0000256" key="2">
    <source>
        <dbReference type="ARBA" id="ARBA00022679"/>
    </source>
</evidence>
<dbReference type="InterPro" id="IPR008278">
    <property type="entry name" value="4-PPantetheinyl_Trfase_dom"/>
</dbReference>
<dbReference type="GO" id="GO:0000287">
    <property type="term" value="F:magnesium ion binding"/>
    <property type="evidence" value="ECO:0007669"/>
    <property type="project" value="InterPro"/>
</dbReference>
<dbReference type="Proteomes" id="UP000268684">
    <property type="component" value="Chromosome III"/>
</dbReference>
<dbReference type="InterPro" id="IPR050559">
    <property type="entry name" value="P-Pant_transferase_sf"/>
</dbReference>
<dbReference type="AlphaFoldDB" id="A0AAJ5NFG4"/>
<name>A0AAJ5NFG4_9BURK</name>
<sequence length="255" mass="27790">MSATGARAKQTHGTGSVWYEPGCPPLWDATRAGTVLMRHADARPLTVTWANLAGAPAGDERVLSDAEWARARDIDDAGRRARFVAGRAFVRRALGSCIDGEPYGGEFVAGKFGKPGLPPPHSSLGFNVSHAGDLIVAAIRPGGAIGVDIERRDRAIPPKLTDIVFNRDEQDCLSRCDDWRVAFLLGWTCKEAVLKCVGCGLLRDPKRIKVFVDDDGVRDAIAYEYSEQGELVGTYRIIPLPWVRDMLGVMAIRCE</sequence>
<evidence type="ECO:0000313" key="4">
    <source>
        <dbReference type="EMBL" id="VBB17009.1"/>
    </source>
</evidence>
<dbReference type="InterPro" id="IPR037143">
    <property type="entry name" value="4-PPantetheinyl_Trfase_dom_sf"/>
</dbReference>
<dbReference type="GO" id="GO:0008897">
    <property type="term" value="F:holo-[acyl-carrier-protein] synthase activity"/>
    <property type="evidence" value="ECO:0007669"/>
    <property type="project" value="InterPro"/>
</dbReference>